<dbReference type="AlphaFoldDB" id="A0A1R3RSL7"/>
<keyword evidence="1" id="KW-0732">Signal</keyword>
<feature type="signal peptide" evidence="1">
    <location>
        <begin position="1"/>
        <end position="15"/>
    </location>
</feature>
<evidence type="ECO:0000313" key="3">
    <source>
        <dbReference type="Proteomes" id="UP000188318"/>
    </source>
</evidence>
<name>A0A1R3RSL7_ASPC5</name>
<protein>
    <submittedName>
        <fullName evidence="2">Uncharacterized protein</fullName>
    </submittedName>
</protein>
<organism evidence="2 3">
    <name type="scientific">Aspergillus carbonarius (strain ITEM 5010)</name>
    <dbReference type="NCBI Taxonomy" id="602072"/>
    <lineage>
        <taxon>Eukaryota</taxon>
        <taxon>Fungi</taxon>
        <taxon>Dikarya</taxon>
        <taxon>Ascomycota</taxon>
        <taxon>Pezizomycotina</taxon>
        <taxon>Eurotiomycetes</taxon>
        <taxon>Eurotiomycetidae</taxon>
        <taxon>Eurotiales</taxon>
        <taxon>Aspergillaceae</taxon>
        <taxon>Aspergillus</taxon>
        <taxon>Aspergillus subgen. Circumdati</taxon>
    </lineage>
</organism>
<dbReference type="VEuPathDB" id="FungiDB:ASPCADRAFT_206297"/>
<keyword evidence="3" id="KW-1185">Reference proteome</keyword>
<proteinExistence type="predicted"/>
<feature type="chain" id="PRO_5012210080" evidence="1">
    <location>
        <begin position="16"/>
        <end position="55"/>
    </location>
</feature>
<dbReference type="Proteomes" id="UP000188318">
    <property type="component" value="Unassembled WGS sequence"/>
</dbReference>
<sequence>MVTDSLMLLIGRVSAILPFLPLPRGQRSLHHILRPQELVRCGLNDGFIEKSSGGE</sequence>
<accession>A0A1R3RSL7</accession>
<gene>
    <name evidence="2" type="ORF">ASPCADRAFT_206297</name>
</gene>
<evidence type="ECO:0000313" key="2">
    <source>
        <dbReference type="EMBL" id="OOF97464.1"/>
    </source>
</evidence>
<dbReference type="EMBL" id="KV907497">
    <property type="protein sequence ID" value="OOF97464.1"/>
    <property type="molecule type" value="Genomic_DNA"/>
</dbReference>
<evidence type="ECO:0000256" key="1">
    <source>
        <dbReference type="SAM" id="SignalP"/>
    </source>
</evidence>
<reference evidence="3" key="1">
    <citation type="journal article" date="2017" name="Genome Biol.">
        <title>Comparative genomics reveals high biological diversity and specific adaptations in the industrially and medically important fungal genus Aspergillus.</title>
        <authorList>
            <person name="de Vries R.P."/>
            <person name="Riley R."/>
            <person name="Wiebenga A."/>
            <person name="Aguilar-Osorio G."/>
            <person name="Amillis S."/>
            <person name="Uchima C.A."/>
            <person name="Anderluh G."/>
            <person name="Asadollahi M."/>
            <person name="Askin M."/>
            <person name="Barry K."/>
            <person name="Battaglia E."/>
            <person name="Bayram O."/>
            <person name="Benocci T."/>
            <person name="Braus-Stromeyer S.A."/>
            <person name="Caldana C."/>
            <person name="Canovas D."/>
            <person name="Cerqueira G.C."/>
            <person name="Chen F."/>
            <person name="Chen W."/>
            <person name="Choi C."/>
            <person name="Clum A."/>
            <person name="Dos Santos R.A."/>
            <person name="Damasio A.R."/>
            <person name="Diallinas G."/>
            <person name="Emri T."/>
            <person name="Fekete E."/>
            <person name="Flipphi M."/>
            <person name="Freyberg S."/>
            <person name="Gallo A."/>
            <person name="Gournas C."/>
            <person name="Habgood R."/>
            <person name="Hainaut M."/>
            <person name="Harispe M.L."/>
            <person name="Henrissat B."/>
            <person name="Hilden K.S."/>
            <person name="Hope R."/>
            <person name="Hossain A."/>
            <person name="Karabika E."/>
            <person name="Karaffa L."/>
            <person name="Karanyi Z."/>
            <person name="Krasevec N."/>
            <person name="Kuo A."/>
            <person name="Kusch H."/>
            <person name="LaButti K."/>
            <person name="Lagendijk E.L."/>
            <person name="Lapidus A."/>
            <person name="Levasseur A."/>
            <person name="Lindquist E."/>
            <person name="Lipzen A."/>
            <person name="Logrieco A.F."/>
            <person name="MacCabe A."/>
            <person name="Maekelae M.R."/>
            <person name="Malavazi I."/>
            <person name="Melin P."/>
            <person name="Meyer V."/>
            <person name="Mielnichuk N."/>
            <person name="Miskei M."/>
            <person name="Molnar A.P."/>
            <person name="Mule G."/>
            <person name="Ngan C.Y."/>
            <person name="Orejas M."/>
            <person name="Orosz E."/>
            <person name="Ouedraogo J.P."/>
            <person name="Overkamp K.M."/>
            <person name="Park H.-S."/>
            <person name="Perrone G."/>
            <person name="Piumi F."/>
            <person name="Punt P.J."/>
            <person name="Ram A.F."/>
            <person name="Ramon A."/>
            <person name="Rauscher S."/>
            <person name="Record E."/>
            <person name="Riano-Pachon D.M."/>
            <person name="Robert V."/>
            <person name="Roehrig J."/>
            <person name="Ruller R."/>
            <person name="Salamov A."/>
            <person name="Salih N.S."/>
            <person name="Samson R.A."/>
            <person name="Sandor E."/>
            <person name="Sanguinetti M."/>
            <person name="Schuetze T."/>
            <person name="Sepcic K."/>
            <person name="Shelest E."/>
            <person name="Sherlock G."/>
            <person name="Sophianopoulou V."/>
            <person name="Squina F.M."/>
            <person name="Sun H."/>
            <person name="Susca A."/>
            <person name="Todd R.B."/>
            <person name="Tsang A."/>
            <person name="Unkles S.E."/>
            <person name="van de Wiele N."/>
            <person name="van Rossen-Uffink D."/>
            <person name="Oliveira J.V."/>
            <person name="Vesth T.C."/>
            <person name="Visser J."/>
            <person name="Yu J.-H."/>
            <person name="Zhou M."/>
            <person name="Andersen M.R."/>
            <person name="Archer D.B."/>
            <person name="Baker S.E."/>
            <person name="Benoit I."/>
            <person name="Brakhage A.A."/>
            <person name="Braus G.H."/>
            <person name="Fischer R."/>
            <person name="Frisvad J.C."/>
            <person name="Goldman G.H."/>
            <person name="Houbraken J."/>
            <person name="Oakley B."/>
            <person name="Pocsi I."/>
            <person name="Scazzocchio C."/>
            <person name="Seiboth B."/>
            <person name="vanKuyk P.A."/>
            <person name="Wortman J."/>
            <person name="Dyer P.S."/>
            <person name="Grigoriev I.V."/>
        </authorList>
    </citation>
    <scope>NUCLEOTIDE SEQUENCE [LARGE SCALE GENOMIC DNA]</scope>
    <source>
        <strain evidence="3">ITEM 5010</strain>
    </source>
</reference>